<sequence length="116" mass="13071">MKIFVAVVAFLLYGCDSKHGFIMNKSVLGISENDLYSKYGKSVISHPMNKNALFYFESYGKKMNWARIEIKNGKVCSYNSGFSNSKPRIANHVKPNLVKTKWIDELFSYIGSASTG</sequence>
<dbReference type="KEGG" id="cip:FZC35_00025"/>
<dbReference type="Proteomes" id="UP000325155">
    <property type="component" value="Chromosome"/>
</dbReference>
<dbReference type="PROSITE" id="PS51257">
    <property type="entry name" value="PROKAR_LIPOPROTEIN"/>
    <property type="match status" value="1"/>
</dbReference>
<dbReference type="AlphaFoldDB" id="A0A5C0UCN5"/>
<accession>A0A5C0UCN5</accession>
<proteinExistence type="predicted"/>
<gene>
    <name evidence="1" type="ORF">FZC35_00025</name>
</gene>
<dbReference type="EMBL" id="CP043315">
    <property type="protein sequence ID" value="QEK37786.1"/>
    <property type="molecule type" value="Genomic_DNA"/>
</dbReference>
<evidence type="ECO:0008006" key="3">
    <source>
        <dbReference type="Google" id="ProtNLM"/>
    </source>
</evidence>
<dbReference type="RefSeq" id="WP_148980633.1">
    <property type="nucleotide sequence ID" value="NZ_CP043315.1"/>
</dbReference>
<evidence type="ECO:0000313" key="1">
    <source>
        <dbReference type="EMBL" id="QEK37786.1"/>
    </source>
</evidence>
<dbReference type="OrthoDB" id="8480419at2"/>
<keyword evidence="2" id="KW-1185">Reference proteome</keyword>
<evidence type="ECO:0000313" key="2">
    <source>
        <dbReference type="Proteomes" id="UP000325155"/>
    </source>
</evidence>
<reference evidence="1 2" key="1">
    <citation type="submission" date="2019-08" db="EMBL/GenBank/DDBJ databases">
        <title>Highly reduced genomes of protist endosymbionts show evolutionary convergence.</title>
        <authorList>
            <person name="George E."/>
            <person name="Husnik F."/>
            <person name="Tashyreva D."/>
            <person name="Prokopchuk G."/>
            <person name="Horak A."/>
            <person name="Kwong W.K."/>
            <person name="Lukes J."/>
            <person name="Keeling P.J."/>
        </authorList>
    </citation>
    <scope>NUCLEOTIDE SEQUENCE [LARGE SCALE GENOMIC DNA]</scope>
    <source>
        <strain evidence="1">1605</strain>
    </source>
</reference>
<organism evidence="1 2">
    <name type="scientific">Candidatus Cytomitobacter indipagum</name>
    <dbReference type="NCBI Taxonomy" id="2601575"/>
    <lineage>
        <taxon>Bacteria</taxon>
        <taxon>Pseudomonadati</taxon>
        <taxon>Pseudomonadota</taxon>
        <taxon>Alphaproteobacteria</taxon>
        <taxon>Holosporales</taxon>
        <taxon>Holosporaceae</taxon>
        <taxon>Candidatus Cytomitobacter</taxon>
    </lineage>
</organism>
<protein>
    <recommendedName>
        <fullName evidence="3">Outer membrane protein assembly factor BamE</fullName>
    </recommendedName>
</protein>
<name>A0A5C0UCN5_9PROT</name>